<feature type="domain" description="NADH:flavin oxidoreductase/NADH oxidase N-terminal" evidence="5">
    <location>
        <begin position="7"/>
        <end position="342"/>
    </location>
</feature>
<comment type="similarity">
    <text evidence="1">Belongs to the NADH:flavin oxidoreductase/NADH oxidase family.</text>
</comment>
<dbReference type="CDD" id="cd04733">
    <property type="entry name" value="OYE_like_2_FMN"/>
    <property type="match status" value="1"/>
</dbReference>
<dbReference type="EMBL" id="BLZA01000005">
    <property type="protein sequence ID" value="GHJ83825.1"/>
    <property type="molecule type" value="Genomic_DNA"/>
</dbReference>
<name>A0A8H3TMI5_9TREE</name>
<dbReference type="Pfam" id="PF00724">
    <property type="entry name" value="Oxidored_FMN"/>
    <property type="match status" value="1"/>
</dbReference>
<keyword evidence="7" id="KW-1185">Reference proteome</keyword>
<protein>
    <recommendedName>
        <fullName evidence="5">NADH:flavin oxidoreductase/NADH oxidase N-terminal domain-containing protein</fullName>
    </recommendedName>
</protein>
<evidence type="ECO:0000313" key="6">
    <source>
        <dbReference type="EMBL" id="GHJ83825.1"/>
    </source>
</evidence>
<evidence type="ECO:0000259" key="5">
    <source>
        <dbReference type="Pfam" id="PF00724"/>
    </source>
</evidence>
<dbReference type="AlphaFoldDB" id="A0A8H3TMI5"/>
<sequence>MGPSPIFNSLVLPNGTSVPNRIAKAAMEENLADIDGHAPSKEIFRLYDAWAKGGAGTIITGNVMVDRHAFTGPGGVALDEHSDLALFRKWADISKAQGAQVWMQINHPGRQMRADLGLPVYAPSATPLDMGGLSSLFGQPQEMSGDMVEDAIRKFIKTATLAEEAGFSGVQVHAAHGYLLSQFLSPLVNKRTDRWGGPLGNRAEALYSVVRGIRATVKPTFTVSVKLNSADFQKGGFSHLDAVEVVKTLNTLGVDCVEISGGSYESPAMSGAKPRDSTTAREAYFLEFAKEIVAASTVPIMLTGGISRRAVLEDVLAAGIDIAGMATALALVPDFPAKLQRGESIPPAKVVTPNWPNRAIASLATMGVVKWNMGKHSRGARIRWQIWPVFALILELFLNWKRVRTFTRVRQKTE</sequence>
<dbReference type="Gene3D" id="3.20.20.70">
    <property type="entry name" value="Aldolase class I"/>
    <property type="match status" value="1"/>
</dbReference>
<dbReference type="InterPro" id="IPR013785">
    <property type="entry name" value="Aldolase_TIM"/>
</dbReference>
<keyword evidence="4" id="KW-0560">Oxidoreductase</keyword>
<evidence type="ECO:0000256" key="2">
    <source>
        <dbReference type="ARBA" id="ARBA00022630"/>
    </source>
</evidence>
<dbReference type="GO" id="GO:0016491">
    <property type="term" value="F:oxidoreductase activity"/>
    <property type="evidence" value="ECO:0007669"/>
    <property type="project" value="UniProtKB-KW"/>
</dbReference>
<evidence type="ECO:0000256" key="1">
    <source>
        <dbReference type="ARBA" id="ARBA00005979"/>
    </source>
</evidence>
<evidence type="ECO:0000256" key="3">
    <source>
        <dbReference type="ARBA" id="ARBA00022643"/>
    </source>
</evidence>
<dbReference type="InterPro" id="IPR001155">
    <property type="entry name" value="OxRdtase_FMN_N"/>
</dbReference>
<gene>
    <name evidence="6" type="ORF">NliqN6_0227</name>
</gene>
<dbReference type="GO" id="GO:0010181">
    <property type="term" value="F:FMN binding"/>
    <property type="evidence" value="ECO:0007669"/>
    <property type="project" value="InterPro"/>
</dbReference>
<keyword evidence="3" id="KW-0288">FMN</keyword>
<dbReference type="SUPFAM" id="SSF51395">
    <property type="entry name" value="FMN-linked oxidoreductases"/>
    <property type="match status" value="1"/>
</dbReference>
<dbReference type="InterPro" id="IPR051799">
    <property type="entry name" value="NADH_flavin_oxidoreductase"/>
</dbReference>
<comment type="caution">
    <text evidence="6">The sequence shown here is derived from an EMBL/GenBank/DDBJ whole genome shotgun (WGS) entry which is preliminary data.</text>
</comment>
<dbReference type="Proteomes" id="UP000620104">
    <property type="component" value="Unassembled WGS sequence"/>
</dbReference>
<evidence type="ECO:0000313" key="7">
    <source>
        <dbReference type="Proteomes" id="UP000620104"/>
    </source>
</evidence>
<dbReference type="PANTHER" id="PTHR43656:SF2">
    <property type="entry name" value="BINDING OXIDOREDUCTASE, PUTATIVE (AFU_ORTHOLOGUE AFUA_2G08260)-RELATED"/>
    <property type="match status" value="1"/>
</dbReference>
<dbReference type="PANTHER" id="PTHR43656">
    <property type="entry name" value="BINDING OXIDOREDUCTASE, PUTATIVE (AFU_ORTHOLOGUE AFUA_2G08260)-RELATED"/>
    <property type="match status" value="1"/>
</dbReference>
<accession>A0A8H3TMI5</accession>
<proteinExistence type="inferred from homology"/>
<evidence type="ECO:0000256" key="4">
    <source>
        <dbReference type="ARBA" id="ARBA00023002"/>
    </source>
</evidence>
<keyword evidence="2" id="KW-0285">Flavoprotein</keyword>
<dbReference type="OrthoDB" id="1663137at2759"/>
<reference evidence="6" key="1">
    <citation type="submission" date="2020-07" db="EMBL/GenBank/DDBJ databases">
        <title>Draft Genome Sequence of a Deep-Sea Yeast, Naganishia (Cryptococcus) liquefaciens strain N6.</title>
        <authorList>
            <person name="Han Y.W."/>
            <person name="Kajitani R."/>
            <person name="Morimoto H."/>
            <person name="Parhat M."/>
            <person name="Tsubouchi H."/>
            <person name="Bakenova O."/>
            <person name="Ogata M."/>
            <person name="Argunhan B."/>
            <person name="Aoki R."/>
            <person name="Kajiwara S."/>
            <person name="Itoh T."/>
            <person name="Iwasaki H."/>
        </authorList>
    </citation>
    <scope>NUCLEOTIDE SEQUENCE</scope>
    <source>
        <strain evidence="6">N6</strain>
    </source>
</reference>
<organism evidence="6 7">
    <name type="scientific">Naganishia liquefaciens</name>
    <dbReference type="NCBI Taxonomy" id="104408"/>
    <lineage>
        <taxon>Eukaryota</taxon>
        <taxon>Fungi</taxon>
        <taxon>Dikarya</taxon>
        <taxon>Basidiomycota</taxon>
        <taxon>Agaricomycotina</taxon>
        <taxon>Tremellomycetes</taxon>
        <taxon>Filobasidiales</taxon>
        <taxon>Filobasidiaceae</taxon>
        <taxon>Naganishia</taxon>
    </lineage>
</organism>